<name>A0A060SZU6_BLAAD</name>
<dbReference type="InterPro" id="IPR036259">
    <property type="entry name" value="MFS_trans_sf"/>
</dbReference>
<evidence type="ECO:0000256" key="3">
    <source>
        <dbReference type="ARBA" id="ARBA00022692"/>
    </source>
</evidence>
<evidence type="ECO:0000259" key="8">
    <source>
        <dbReference type="PROSITE" id="PS50850"/>
    </source>
</evidence>
<dbReference type="PANTHER" id="PTHR23506:SF23">
    <property type="entry name" value="GH10249P"/>
    <property type="match status" value="1"/>
</dbReference>
<evidence type="ECO:0000256" key="2">
    <source>
        <dbReference type="ARBA" id="ARBA00022448"/>
    </source>
</evidence>
<feature type="compositionally biased region" description="Basic and acidic residues" evidence="6">
    <location>
        <begin position="226"/>
        <end position="244"/>
    </location>
</feature>
<proteinExistence type="predicted"/>
<dbReference type="Pfam" id="PF07690">
    <property type="entry name" value="MFS_1"/>
    <property type="match status" value="1"/>
</dbReference>
<feature type="transmembrane region" description="Helical" evidence="7">
    <location>
        <begin position="31"/>
        <end position="58"/>
    </location>
</feature>
<dbReference type="InterPro" id="IPR020846">
    <property type="entry name" value="MFS_dom"/>
</dbReference>
<feature type="transmembrane region" description="Helical" evidence="7">
    <location>
        <begin position="78"/>
        <end position="95"/>
    </location>
</feature>
<dbReference type="GO" id="GO:0016020">
    <property type="term" value="C:membrane"/>
    <property type="evidence" value="ECO:0007669"/>
    <property type="project" value="UniProtKB-SubCell"/>
</dbReference>
<feature type="domain" description="Major facilitator superfamily (MFS) profile" evidence="8">
    <location>
        <begin position="33"/>
        <end position="514"/>
    </location>
</feature>
<keyword evidence="5 7" id="KW-0472">Membrane</keyword>
<reference evidence="9" key="1">
    <citation type="submission" date="2014-02" db="EMBL/GenBank/DDBJ databases">
        <authorList>
            <person name="Genoscope - CEA"/>
        </authorList>
    </citation>
    <scope>NUCLEOTIDE SEQUENCE</scope>
    <source>
        <strain evidence="9">LS3</strain>
    </source>
</reference>
<feature type="compositionally biased region" description="Low complexity" evidence="6">
    <location>
        <begin position="255"/>
        <end position="270"/>
    </location>
</feature>
<dbReference type="PROSITE" id="PS50850">
    <property type="entry name" value="MFS"/>
    <property type="match status" value="1"/>
</dbReference>
<evidence type="ECO:0000256" key="5">
    <source>
        <dbReference type="ARBA" id="ARBA00023136"/>
    </source>
</evidence>
<feature type="region of interest" description="Disordered" evidence="6">
    <location>
        <begin position="226"/>
        <end position="295"/>
    </location>
</feature>
<feature type="transmembrane region" description="Helical" evidence="7">
    <location>
        <begin position="460"/>
        <end position="479"/>
    </location>
</feature>
<evidence type="ECO:0000256" key="6">
    <source>
        <dbReference type="SAM" id="MobiDB-lite"/>
    </source>
</evidence>
<evidence type="ECO:0000313" key="9">
    <source>
        <dbReference type="EMBL" id="CDP34395.1"/>
    </source>
</evidence>
<evidence type="ECO:0000256" key="4">
    <source>
        <dbReference type="ARBA" id="ARBA00022989"/>
    </source>
</evidence>
<keyword evidence="2" id="KW-0813">Transport</keyword>
<dbReference type="Gene3D" id="1.20.1250.20">
    <property type="entry name" value="MFS general substrate transporter like domains"/>
    <property type="match status" value="1"/>
</dbReference>
<comment type="subcellular location">
    <subcellularLocation>
        <location evidence="1">Membrane</location>
        <topology evidence="1">Multi-pass membrane protein</topology>
    </subcellularLocation>
</comment>
<feature type="transmembrane region" description="Helical" evidence="7">
    <location>
        <begin position="491"/>
        <end position="515"/>
    </location>
</feature>
<dbReference type="AlphaFoldDB" id="A0A060SZU6"/>
<dbReference type="InterPro" id="IPR050930">
    <property type="entry name" value="MFS_Vesicular_Transporter"/>
</dbReference>
<reference evidence="9" key="2">
    <citation type="submission" date="2014-06" db="EMBL/GenBank/DDBJ databases">
        <title>The complete genome of Blastobotrys (Arxula) adeninivorans LS3 - a yeast of biotechnological interest.</title>
        <authorList>
            <person name="Kunze G."/>
            <person name="Gaillardin C."/>
            <person name="Czernicka M."/>
            <person name="Durrens P."/>
            <person name="Martin T."/>
            <person name="Boer E."/>
            <person name="Gabaldon T."/>
            <person name="Cruz J."/>
            <person name="Talla E."/>
            <person name="Marck C."/>
            <person name="Goffeau A."/>
            <person name="Barbe V."/>
            <person name="Baret P."/>
            <person name="Baronian K."/>
            <person name="Beier S."/>
            <person name="Bleykasten C."/>
            <person name="Bode R."/>
            <person name="Casaregola S."/>
            <person name="Despons L."/>
            <person name="Fairhead C."/>
            <person name="Giersberg M."/>
            <person name="Gierski P."/>
            <person name="Hahnel U."/>
            <person name="Hartmann A."/>
            <person name="Jankowska D."/>
            <person name="Jubin C."/>
            <person name="Jung P."/>
            <person name="Lafontaine I."/>
            <person name="Leh-Louis V."/>
            <person name="Lemaire M."/>
            <person name="Marcet-Houben M."/>
            <person name="Mascher M."/>
            <person name="Morel G."/>
            <person name="Richard G.-F."/>
            <person name="Riechen J."/>
            <person name="Sacerdot C."/>
            <person name="Sarkar A."/>
            <person name="Savel G."/>
            <person name="Schacherer J."/>
            <person name="Sherman D."/>
            <person name="Straub M.-L."/>
            <person name="Stein N."/>
            <person name="Thierry A."/>
            <person name="Trautwein-Schult A."/>
            <person name="Westhof E."/>
            <person name="Worch S."/>
            <person name="Dujon B."/>
            <person name="Souciet J.-L."/>
            <person name="Wincker P."/>
            <person name="Scholz U."/>
            <person name="Neuveglise N."/>
        </authorList>
    </citation>
    <scope>NUCLEOTIDE SEQUENCE</scope>
    <source>
        <strain evidence="9">LS3</strain>
    </source>
</reference>
<feature type="transmembrane region" description="Helical" evidence="7">
    <location>
        <begin position="380"/>
        <end position="402"/>
    </location>
</feature>
<sequence>MLSTRLRTFPQAIRIPLLSSRRGIKIRGSKAFIVTTIGLAVFTDIFLYGVIVPVIPFAFERRMHVNHNDVQMWVSKSLAVYSVGLIVGSIVFGYLADRMRNRRTSMLLGLVVLVAATIILCLTKSLALFMVGRVLQGLSAAVVWTVGLAVIADTADPNEVAYLMAYPGIGMNLGIFFGPLLGGIVYDRAGYYSVFYLCFALLVFDILLRLLMIERKNLPRKLRRFSESSNDHDETKHTGERDVELMQPETGEPTGSNESNSNGSVSGVSNMPNEHVNETTTEETQAQAREHYAPESAPGRLSSFILKLPPIFRLLTSWRVLTALFQSFALSWIMAALDATLTIHLNDIFGFNSLQASLMFLAVAVPAFAEPLAGKISDKFGPRFIVTFGLALTAPFLILLRLPQHDSTQQIVEFAALLAVAGLGLTCVFSPVLAELTAVTTEIEARSPGIFGPGKGFGQVYGLFNVAFSLGSMVGPFQAGAVVNGAGWGMMTLSIGIITLVTLIPTIMFTGGSIFRIRKDALARREQGPQYPLCES</sequence>
<dbReference type="EMBL" id="HG937693">
    <property type="protein sequence ID" value="CDP34395.1"/>
    <property type="molecule type" value="Genomic_DNA"/>
</dbReference>
<protein>
    <submittedName>
        <fullName evidence="9">ARAD1C11352p</fullName>
    </submittedName>
</protein>
<gene>
    <name evidence="9" type="ORF">GNLVRS02_ARAD1C11352g</name>
</gene>
<evidence type="ECO:0000256" key="7">
    <source>
        <dbReference type="SAM" id="Phobius"/>
    </source>
</evidence>
<dbReference type="PhylomeDB" id="A0A060SZU6"/>
<dbReference type="SUPFAM" id="SSF103473">
    <property type="entry name" value="MFS general substrate transporter"/>
    <property type="match status" value="1"/>
</dbReference>
<feature type="transmembrane region" description="Helical" evidence="7">
    <location>
        <begin position="349"/>
        <end position="368"/>
    </location>
</feature>
<feature type="transmembrane region" description="Helical" evidence="7">
    <location>
        <begin position="107"/>
        <end position="128"/>
    </location>
</feature>
<dbReference type="InterPro" id="IPR011701">
    <property type="entry name" value="MFS"/>
</dbReference>
<feature type="transmembrane region" description="Helical" evidence="7">
    <location>
        <begin position="192"/>
        <end position="213"/>
    </location>
</feature>
<organism evidence="9">
    <name type="scientific">Blastobotrys adeninivorans</name>
    <name type="common">Yeast</name>
    <name type="synonym">Arxula adeninivorans</name>
    <dbReference type="NCBI Taxonomy" id="409370"/>
    <lineage>
        <taxon>Eukaryota</taxon>
        <taxon>Fungi</taxon>
        <taxon>Dikarya</taxon>
        <taxon>Ascomycota</taxon>
        <taxon>Saccharomycotina</taxon>
        <taxon>Dipodascomycetes</taxon>
        <taxon>Dipodascales</taxon>
        <taxon>Trichomonascaceae</taxon>
        <taxon>Blastobotrys</taxon>
    </lineage>
</organism>
<feature type="transmembrane region" description="Helical" evidence="7">
    <location>
        <begin position="317"/>
        <end position="337"/>
    </location>
</feature>
<dbReference type="CDD" id="cd17325">
    <property type="entry name" value="MFS_MdtG_SLC18_like"/>
    <property type="match status" value="1"/>
</dbReference>
<evidence type="ECO:0000256" key="1">
    <source>
        <dbReference type="ARBA" id="ARBA00004141"/>
    </source>
</evidence>
<feature type="transmembrane region" description="Helical" evidence="7">
    <location>
        <begin position="164"/>
        <end position="186"/>
    </location>
</feature>
<accession>A0A060SZU6</accession>
<keyword evidence="3 7" id="KW-0812">Transmembrane</keyword>
<feature type="transmembrane region" description="Helical" evidence="7">
    <location>
        <begin position="134"/>
        <end position="152"/>
    </location>
</feature>
<feature type="transmembrane region" description="Helical" evidence="7">
    <location>
        <begin position="414"/>
        <end position="439"/>
    </location>
</feature>
<dbReference type="GO" id="GO:0022857">
    <property type="term" value="F:transmembrane transporter activity"/>
    <property type="evidence" value="ECO:0007669"/>
    <property type="project" value="InterPro"/>
</dbReference>
<keyword evidence="4 7" id="KW-1133">Transmembrane helix</keyword>
<dbReference type="PANTHER" id="PTHR23506">
    <property type="entry name" value="GH10249P"/>
    <property type="match status" value="1"/>
</dbReference>